<dbReference type="InterPro" id="IPR052934">
    <property type="entry name" value="Methyl-DNA_Rec/Restrict_Enz"/>
</dbReference>
<evidence type="ECO:0000313" key="2">
    <source>
        <dbReference type="EMBL" id="SHE34450.1"/>
    </source>
</evidence>
<dbReference type="OrthoDB" id="9781481at2"/>
<dbReference type="EMBL" id="FQUI01000002">
    <property type="protein sequence ID" value="SHE34450.1"/>
    <property type="molecule type" value="Genomic_DNA"/>
</dbReference>
<reference evidence="2" key="1">
    <citation type="submission" date="2016-11" db="EMBL/GenBank/DDBJ databases">
        <authorList>
            <person name="Varghese N."/>
            <person name="Submissions S."/>
        </authorList>
    </citation>
    <scope>NUCLEOTIDE SEQUENCE [LARGE SCALE GENOMIC DNA]</scope>
    <source>
        <strain evidence="2">DSM 16785</strain>
    </source>
</reference>
<dbReference type="PANTHER" id="PTHR37291">
    <property type="entry name" value="5-METHYLCYTOSINE-SPECIFIC RESTRICTION ENZYME B"/>
    <property type="match status" value="1"/>
</dbReference>
<gene>
    <name evidence="2" type="ORF">SAMN02745164_00264</name>
</gene>
<dbReference type="Gene3D" id="3.40.50.300">
    <property type="entry name" value="P-loop containing nucleotide triphosphate hydrolases"/>
    <property type="match status" value="1"/>
</dbReference>
<accession>A0A1M4SQG3</accession>
<dbReference type="AlphaFoldDB" id="A0A1M4SQG3"/>
<evidence type="ECO:0000313" key="3">
    <source>
        <dbReference type="Proteomes" id="UP000184334"/>
    </source>
</evidence>
<dbReference type="PANTHER" id="PTHR37291:SF1">
    <property type="entry name" value="TYPE IV METHYL-DIRECTED RESTRICTION ENZYME ECOKMCRB SUBUNIT"/>
    <property type="match status" value="1"/>
</dbReference>
<comment type="caution">
    <text evidence="2">The sequence shown here is derived from an EMBL/GenBank/DDBJ whole genome shotgun (WGS) entry which is preliminary data.</text>
</comment>
<dbReference type="GO" id="GO:0005524">
    <property type="term" value="F:ATP binding"/>
    <property type="evidence" value="ECO:0007669"/>
    <property type="project" value="InterPro"/>
</dbReference>
<dbReference type="STRING" id="1122195.SAMN02745164_00264"/>
<sequence length="725" mass="85071">MILKNDDILKLRDELIENGIIVTERDLDEQYKLFREKFGPDVLKNLKGEELLEYVFDQGRKDTLNYWLEYKNDEEFQTKNFGSIAGGSALKFGIFKSKKTGDWIIGSTRKMKSVNINQAVKKAEYIKDRLLKGISFIENNLNNYEDSTYTELQEELDKILEQYSNYAWIHKYYHLLFPEKIDNFHVEKLQKFYLRKLKINFEEKKGLYYLSNKFTSKAKKLGIPTSHYTAVLLEVFGHVHNYWIFSLNNQKNDEEIMFDENYIFYDFQALDNLDNMDFKNKTDAKKYIQDFLISKGLVVNTDIEKKITEIVSFYFDIDINDTIVLLRKNRVLGIGKIKGPYEFKKNEKFQHSKAIKWEKFFDPSKYDLKINVNFSITKVNKTEDIIKIEKMFENSTESIKPKIDTSLILQKIKKVLERKKQVILYGPPGTGKTYWAEKTCLELASESAFNKSFNELNAGELIQIYGDNDSLVKFCTFHPSYGYEDFIEGIKTNIKNNQTFFSLKEGIFKKICKDANENHDKKYFLIIDEINRGDISRIFGELITLLEINKRGKKAILPLSGEIFFVPENVYIIATMNTADRSIALIDIALRRRFGFIELMPDYSIFSGFMIENLPLDKWLKSLNEKIIACLGKDARNLQIGHSYFMENGKPIKDFEKFKRVIQEDIIPLIEEYCYEDYEIIKKILGSSFIDIKNQSINYKFLEEASKEEFIDALVENSKELLKGD</sequence>
<dbReference type="RefSeq" id="WP_072862625.1">
    <property type="nucleotide sequence ID" value="NZ_FQUI01000002.1"/>
</dbReference>
<dbReference type="PROSITE" id="PS50890">
    <property type="entry name" value="PUA"/>
    <property type="match status" value="1"/>
</dbReference>
<keyword evidence="3" id="KW-1185">Reference proteome</keyword>
<feature type="domain" description="AAA+ ATPase" evidence="1">
    <location>
        <begin position="418"/>
        <end position="604"/>
    </location>
</feature>
<dbReference type="Proteomes" id="UP000184334">
    <property type="component" value="Unassembled WGS sequence"/>
</dbReference>
<dbReference type="SUPFAM" id="SSF52540">
    <property type="entry name" value="P-loop containing nucleoside triphosphate hydrolases"/>
    <property type="match status" value="1"/>
</dbReference>
<dbReference type="GO" id="GO:0016887">
    <property type="term" value="F:ATP hydrolysis activity"/>
    <property type="evidence" value="ECO:0007669"/>
    <property type="project" value="InterPro"/>
</dbReference>
<proteinExistence type="predicted"/>
<dbReference type="InterPro" id="IPR003593">
    <property type="entry name" value="AAA+_ATPase"/>
</dbReference>
<dbReference type="CDD" id="cd00009">
    <property type="entry name" value="AAA"/>
    <property type="match status" value="1"/>
</dbReference>
<evidence type="ECO:0000259" key="1">
    <source>
        <dbReference type="SMART" id="SM00382"/>
    </source>
</evidence>
<dbReference type="Pfam" id="PF07728">
    <property type="entry name" value="AAA_5"/>
    <property type="match status" value="1"/>
</dbReference>
<dbReference type="InterPro" id="IPR011704">
    <property type="entry name" value="ATPase_dyneun-rel_AAA"/>
</dbReference>
<dbReference type="SMART" id="SM00382">
    <property type="entry name" value="AAA"/>
    <property type="match status" value="1"/>
</dbReference>
<protein>
    <submittedName>
        <fullName evidence="2">5-methylcytosine-specific restriction enzyme B</fullName>
    </submittedName>
</protein>
<dbReference type="InterPro" id="IPR027417">
    <property type="entry name" value="P-loop_NTPase"/>
</dbReference>
<organism evidence="2 3">
    <name type="scientific">Marinitoga hydrogenitolerans (strain DSM 16785 / JCM 12826 / AT1271)</name>
    <dbReference type="NCBI Taxonomy" id="1122195"/>
    <lineage>
        <taxon>Bacteria</taxon>
        <taxon>Thermotogati</taxon>
        <taxon>Thermotogota</taxon>
        <taxon>Thermotogae</taxon>
        <taxon>Petrotogales</taxon>
        <taxon>Petrotogaceae</taxon>
        <taxon>Marinitoga</taxon>
    </lineage>
</organism>
<name>A0A1M4SQG3_MARH1</name>